<comment type="caution">
    <text evidence="2">The sequence shown here is derived from an EMBL/GenBank/DDBJ whole genome shotgun (WGS) entry which is preliminary data.</text>
</comment>
<dbReference type="EMBL" id="JARBHB010000012">
    <property type="protein sequence ID" value="KAJ8871904.1"/>
    <property type="molecule type" value="Genomic_DNA"/>
</dbReference>
<proteinExistence type="predicted"/>
<name>A0ABQ9GIQ8_9NEOP</name>
<dbReference type="Proteomes" id="UP001159363">
    <property type="component" value="Chromosome 11"/>
</dbReference>
<evidence type="ECO:0000313" key="3">
    <source>
        <dbReference type="Proteomes" id="UP001159363"/>
    </source>
</evidence>
<accession>A0ABQ9GIQ8</accession>
<evidence type="ECO:0000256" key="1">
    <source>
        <dbReference type="SAM" id="MobiDB-lite"/>
    </source>
</evidence>
<evidence type="ECO:0000313" key="2">
    <source>
        <dbReference type="EMBL" id="KAJ8871904.1"/>
    </source>
</evidence>
<organism evidence="2 3">
    <name type="scientific">Dryococelus australis</name>
    <dbReference type="NCBI Taxonomy" id="614101"/>
    <lineage>
        <taxon>Eukaryota</taxon>
        <taxon>Metazoa</taxon>
        <taxon>Ecdysozoa</taxon>
        <taxon>Arthropoda</taxon>
        <taxon>Hexapoda</taxon>
        <taxon>Insecta</taxon>
        <taxon>Pterygota</taxon>
        <taxon>Neoptera</taxon>
        <taxon>Polyneoptera</taxon>
        <taxon>Phasmatodea</taxon>
        <taxon>Verophasmatodea</taxon>
        <taxon>Anareolatae</taxon>
        <taxon>Phasmatidae</taxon>
        <taxon>Eurycanthinae</taxon>
        <taxon>Dryococelus</taxon>
    </lineage>
</organism>
<sequence>MDKFKEGSFVQFYNFLLEENYQKIKDFACSFLSIFGTTYRCEQTFSLLKSTKSKYSDQHLRHFTYSIDRIRATSANGPQWEPRVQGREARDRYGRQYHALVAPHRSYVQGAQCFLRDTVLCKLDLQQWSFITCDESPQIKLRPTFIYRDMRIRANNYSTKNAQLHPTLQGHVRLPGALIRVETDERKSCKGYTGTRYKYTIAFTRKALNWRAVFSSYYLYIWDFKSNRESTMQITELTVRTAEKYNLVSRKDEGDVQMDKRRSEVVGETEAPRGNTSASGIVRQVFPLRRTGTRDSSSSHPFRMCDTNFLCSGRCPVETWPIITDTPLGRYELSTGLLRSSCLYSDMGYLEPTSQPLALIVPLAMFTSAATLEWMKYTSSLVYDSACENVRPPLARRRNCELTIPPNLLLRAAARRCGGGPTSLLWSGVVPPEPPPPPVQLLEVSPGLATTQEYSGETGWRLGPPLEADVCSRYQTIASRQEAWFPDVVPDVIHTAEQANLMGAIESSMVRRRDERAGGTGDPRENPPTSGIRPAQQTNAKCDTVAYIKSVILYWIGSAESRARKLIHNQRCIMRPWWREVELIPSPAPSPVLKCSEYHLTQHTMCLAPGPVSPLHYAALVAGGRTDPLACTKSRTQLLRAIIGDAPHPPLCLERCARGLLITSFGNPVNADSLRDLLASQTFSRLLEFPIRLPTTQERSGETGWRLSPPRHITQFGEDSRWRPKTLYILPQQRPAVFDGDYLAECARAKYSVDNDWRLRDDGELVASGQVRTCIDGPRTKDCSYNLKKFLKSQKCRLGALHTKRVPHSPQSITAHLPVEGREGQGIWG</sequence>
<feature type="region of interest" description="Disordered" evidence="1">
    <location>
        <begin position="510"/>
        <end position="537"/>
    </location>
</feature>
<protein>
    <submittedName>
        <fullName evidence="2">Uncharacterized protein</fullName>
    </submittedName>
</protein>
<keyword evidence="3" id="KW-1185">Reference proteome</keyword>
<gene>
    <name evidence="2" type="ORF">PR048_028244</name>
</gene>
<feature type="compositionally biased region" description="Basic and acidic residues" evidence="1">
    <location>
        <begin position="510"/>
        <end position="525"/>
    </location>
</feature>
<feature type="compositionally biased region" description="Basic and acidic residues" evidence="1">
    <location>
        <begin position="256"/>
        <end position="265"/>
    </location>
</feature>
<feature type="region of interest" description="Disordered" evidence="1">
    <location>
        <begin position="256"/>
        <end position="275"/>
    </location>
</feature>
<reference evidence="2 3" key="1">
    <citation type="submission" date="2023-02" db="EMBL/GenBank/DDBJ databases">
        <title>LHISI_Scaffold_Assembly.</title>
        <authorList>
            <person name="Stuart O.P."/>
            <person name="Cleave R."/>
            <person name="Magrath M.J.L."/>
            <person name="Mikheyev A.S."/>
        </authorList>
    </citation>
    <scope>NUCLEOTIDE SEQUENCE [LARGE SCALE GENOMIC DNA]</scope>
    <source>
        <strain evidence="2">Daus_M_001</strain>
        <tissue evidence="2">Leg muscle</tissue>
    </source>
</reference>